<comment type="caution">
    <text evidence="1">The sequence shown here is derived from an EMBL/GenBank/DDBJ whole genome shotgun (WGS) entry which is preliminary data.</text>
</comment>
<reference evidence="1" key="1">
    <citation type="journal article" date="2021" name="New Phytol.">
        <title>Evolutionary innovations through gain and loss of genes in the ectomycorrhizal Boletales.</title>
        <authorList>
            <person name="Wu G."/>
            <person name="Miyauchi S."/>
            <person name="Morin E."/>
            <person name="Kuo A."/>
            <person name="Drula E."/>
            <person name="Varga T."/>
            <person name="Kohler A."/>
            <person name="Feng B."/>
            <person name="Cao Y."/>
            <person name="Lipzen A."/>
            <person name="Daum C."/>
            <person name="Hundley H."/>
            <person name="Pangilinan J."/>
            <person name="Johnson J."/>
            <person name="Barry K."/>
            <person name="LaButti K."/>
            <person name="Ng V."/>
            <person name="Ahrendt S."/>
            <person name="Min B."/>
            <person name="Choi I.G."/>
            <person name="Park H."/>
            <person name="Plett J.M."/>
            <person name="Magnuson J."/>
            <person name="Spatafora J.W."/>
            <person name="Nagy L.G."/>
            <person name="Henrissat B."/>
            <person name="Grigoriev I.V."/>
            <person name="Yang Z.L."/>
            <person name="Xu J."/>
            <person name="Martin F.M."/>
        </authorList>
    </citation>
    <scope>NUCLEOTIDE SEQUENCE</scope>
    <source>
        <strain evidence="1">KUC20120723A-06</strain>
    </source>
</reference>
<name>A0ACB8AXH9_9AGAM</name>
<accession>A0ACB8AXH9</accession>
<feature type="non-terminal residue" evidence="1">
    <location>
        <position position="1"/>
    </location>
</feature>
<proteinExistence type="predicted"/>
<dbReference type="Proteomes" id="UP000790709">
    <property type="component" value="Unassembled WGS sequence"/>
</dbReference>
<organism evidence="1 2">
    <name type="scientific">Leucogyrophana mollusca</name>
    <dbReference type="NCBI Taxonomy" id="85980"/>
    <lineage>
        <taxon>Eukaryota</taxon>
        <taxon>Fungi</taxon>
        <taxon>Dikarya</taxon>
        <taxon>Basidiomycota</taxon>
        <taxon>Agaricomycotina</taxon>
        <taxon>Agaricomycetes</taxon>
        <taxon>Agaricomycetidae</taxon>
        <taxon>Boletales</taxon>
        <taxon>Boletales incertae sedis</taxon>
        <taxon>Leucogyrophana</taxon>
    </lineage>
</organism>
<protein>
    <submittedName>
        <fullName evidence="1">Uncharacterized protein</fullName>
    </submittedName>
</protein>
<gene>
    <name evidence="1" type="ORF">BV22DRAFT_1025949</name>
</gene>
<keyword evidence="2" id="KW-1185">Reference proteome</keyword>
<sequence>QYLFCGVNVQHNCAANRCNLSASRPAFQERERQVEAAVAVRHFHTDDLVLNTAKMRDAKFIQTFSAAVPTMDLDIIIPEACRLELASQ</sequence>
<dbReference type="EMBL" id="MU266968">
    <property type="protein sequence ID" value="KAH7917686.1"/>
    <property type="molecule type" value="Genomic_DNA"/>
</dbReference>
<evidence type="ECO:0000313" key="1">
    <source>
        <dbReference type="EMBL" id="KAH7917686.1"/>
    </source>
</evidence>
<evidence type="ECO:0000313" key="2">
    <source>
        <dbReference type="Proteomes" id="UP000790709"/>
    </source>
</evidence>